<feature type="region of interest" description="Disordered" evidence="7">
    <location>
        <begin position="60"/>
        <end position="112"/>
    </location>
</feature>
<dbReference type="SFLD" id="SFLDF00009">
    <property type="entry name" value="o-succinylbenzoate_synthase"/>
    <property type="match status" value="1"/>
</dbReference>
<feature type="region of interest" description="Disordered" evidence="7">
    <location>
        <begin position="1"/>
        <end position="24"/>
    </location>
</feature>
<dbReference type="Gene3D" id="3.40.50.1820">
    <property type="entry name" value="alpha/beta hydrolase"/>
    <property type="match status" value="2"/>
</dbReference>
<dbReference type="InterPro" id="IPR029065">
    <property type="entry name" value="Enolase_C-like"/>
</dbReference>
<dbReference type="InterPro" id="IPR029061">
    <property type="entry name" value="THDP-binding"/>
</dbReference>
<accession>A0ABQ5S1Q2</accession>
<dbReference type="PANTHER" id="PTHR42916:SF1">
    <property type="entry name" value="PROTEIN PHYLLO, CHLOROPLASTIC"/>
    <property type="match status" value="1"/>
</dbReference>
<evidence type="ECO:0000313" key="10">
    <source>
        <dbReference type="Proteomes" id="UP001165090"/>
    </source>
</evidence>
<dbReference type="HAMAP" id="MF_00470">
    <property type="entry name" value="MenC_1"/>
    <property type="match status" value="1"/>
</dbReference>
<evidence type="ECO:0000256" key="1">
    <source>
        <dbReference type="ARBA" id="ARBA00022679"/>
    </source>
</evidence>
<proteinExistence type="inferred from homology"/>
<dbReference type="InterPro" id="IPR015890">
    <property type="entry name" value="Chorismate_C"/>
</dbReference>
<dbReference type="PANTHER" id="PTHR42916">
    <property type="entry name" value="2-SUCCINYL-5-ENOLPYRUVYL-6-HYDROXY-3-CYCLOHEXENE-1-CARBOXYLATE SYNTHASE"/>
    <property type="match status" value="1"/>
</dbReference>
<dbReference type="InterPro" id="IPR005801">
    <property type="entry name" value="ADC_synthase"/>
</dbReference>
<evidence type="ECO:0000256" key="7">
    <source>
        <dbReference type="SAM" id="MobiDB-lite"/>
    </source>
</evidence>
<dbReference type="InterPro" id="IPR011766">
    <property type="entry name" value="TPP_enzyme_TPP-bd"/>
</dbReference>
<dbReference type="InterPro" id="IPR004433">
    <property type="entry name" value="MenaQ_synth_MenD"/>
</dbReference>
<feature type="region of interest" description="Disordered" evidence="7">
    <location>
        <begin position="2159"/>
        <end position="2180"/>
    </location>
</feature>
<dbReference type="EMBL" id="BSDZ01000014">
    <property type="protein sequence ID" value="GLI63201.1"/>
    <property type="molecule type" value="Genomic_DNA"/>
</dbReference>
<evidence type="ECO:0000313" key="9">
    <source>
        <dbReference type="EMBL" id="GLI63201.1"/>
    </source>
</evidence>
<dbReference type="SMART" id="SM00922">
    <property type="entry name" value="MR_MLE"/>
    <property type="match status" value="1"/>
</dbReference>
<feature type="region of interest" description="Disordered" evidence="7">
    <location>
        <begin position="2696"/>
        <end position="2717"/>
    </location>
</feature>
<dbReference type="SUPFAM" id="SSF52518">
    <property type="entry name" value="Thiamin diphosphate-binding fold (THDP-binding)"/>
    <property type="match status" value="2"/>
</dbReference>
<feature type="compositionally biased region" description="Basic and acidic residues" evidence="7">
    <location>
        <begin position="2159"/>
        <end position="2168"/>
    </location>
</feature>
<dbReference type="InterPro" id="IPR013342">
    <property type="entry name" value="Mandelate_racemase_C"/>
</dbReference>
<dbReference type="InterPro" id="IPR012001">
    <property type="entry name" value="Thiamin_PyroP_enz_TPP-bd_dom"/>
</dbReference>
<feature type="region of interest" description="Disordered" evidence="7">
    <location>
        <begin position="2598"/>
        <end position="2619"/>
    </location>
</feature>
<evidence type="ECO:0000259" key="8">
    <source>
        <dbReference type="SMART" id="SM00922"/>
    </source>
</evidence>
<name>A0ABQ5S1Q2_9CHLO</name>
<reference evidence="9 10" key="1">
    <citation type="journal article" date="2023" name="IScience">
        <title>Expanded male sex-determining region conserved during the evolution of homothallism in the green alga Volvox.</title>
        <authorList>
            <person name="Yamamoto K."/>
            <person name="Matsuzaki R."/>
            <person name="Mahakham W."/>
            <person name="Heman W."/>
            <person name="Sekimoto H."/>
            <person name="Kawachi M."/>
            <person name="Minakuchi Y."/>
            <person name="Toyoda A."/>
            <person name="Nozaki H."/>
        </authorList>
    </citation>
    <scope>NUCLEOTIDE SEQUENCE [LARGE SCALE GENOMIC DNA]</scope>
    <source>
        <strain evidence="9 10">NIES-4468</strain>
    </source>
</reference>
<keyword evidence="2" id="KW-0479">Metal-binding</keyword>
<dbReference type="SFLD" id="SFLDG00180">
    <property type="entry name" value="muconate_cycloisomerase"/>
    <property type="match status" value="1"/>
</dbReference>
<dbReference type="SUPFAM" id="SSF51604">
    <property type="entry name" value="Enolase C-terminal domain-like"/>
    <property type="match status" value="1"/>
</dbReference>
<dbReference type="Gene3D" id="3.40.50.970">
    <property type="match status" value="2"/>
</dbReference>
<dbReference type="InterPro" id="IPR029017">
    <property type="entry name" value="Enolase-like_N"/>
</dbReference>
<evidence type="ECO:0000256" key="5">
    <source>
        <dbReference type="ARBA" id="ARBA00023211"/>
    </source>
</evidence>
<feature type="compositionally biased region" description="Low complexity" evidence="7">
    <location>
        <begin position="2608"/>
        <end position="2619"/>
    </location>
</feature>
<keyword evidence="10" id="KW-1185">Reference proteome</keyword>
<evidence type="ECO:0000256" key="3">
    <source>
        <dbReference type="ARBA" id="ARBA00022842"/>
    </source>
</evidence>
<evidence type="ECO:0000256" key="4">
    <source>
        <dbReference type="ARBA" id="ARBA00023052"/>
    </source>
</evidence>
<dbReference type="SFLD" id="SFLDS00001">
    <property type="entry name" value="Enolase"/>
    <property type="match status" value="1"/>
</dbReference>
<dbReference type="InterPro" id="IPR000073">
    <property type="entry name" value="AB_hydrolase_1"/>
</dbReference>
<dbReference type="CDD" id="cd02009">
    <property type="entry name" value="TPP_SHCHC_synthase"/>
    <property type="match status" value="1"/>
</dbReference>
<feature type="compositionally biased region" description="Polar residues" evidence="7">
    <location>
        <begin position="62"/>
        <end position="75"/>
    </location>
</feature>
<organism evidence="9 10">
    <name type="scientific">Volvox africanus</name>
    <dbReference type="NCBI Taxonomy" id="51714"/>
    <lineage>
        <taxon>Eukaryota</taxon>
        <taxon>Viridiplantae</taxon>
        <taxon>Chlorophyta</taxon>
        <taxon>core chlorophytes</taxon>
        <taxon>Chlorophyceae</taxon>
        <taxon>CS clade</taxon>
        <taxon>Chlamydomonadales</taxon>
        <taxon>Volvocaceae</taxon>
        <taxon>Volvox</taxon>
    </lineage>
</organism>
<dbReference type="Proteomes" id="UP001165090">
    <property type="component" value="Unassembled WGS sequence"/>
</dbReference>
<dbReference type="InterPro" id="IPR036849">
    <property type="entry name" value="Enolase-like_C_sf"/>
</dbReference>
<keyword evidence="1" id="KW-0808">Transferase</keyword>
<protein>
    <recommendedName>
        <fullName evidence="8">Mandelate racemase/muconate lactonizing enzyme C-terminal domain-containing protein</fullName>
    </recommendedName>
</protein>
<dbReference type="Pfam" id="PF00561">
    <property type="entry name" value="Abhydrolase_1"/>
    <property type="match status" value="1"/>
</dbReference>
<dbReference type="InterPro" id="IPR010196">
    <property type="entry name" value="OSB_synthase_MenC1"/>
</dbReference>
<dbReference type="SUPFAM" id="SSF54826">
    <property type="entry name" value="Enolase N-terminal domain-like"/>
    <property type="match status" value="1"/>
</dbReference>
<dbReference type="Pfam" id="PF02775">
    <property type="entry name" value="TPP_enzyme_C"/>
    <property type="match status" value="1"/>
</dbReference>
<keyword evidence="6" id="KW-0456">Lyase</keyword>
<evidence type="ECO:0000256" key="6">
    <source>
        <dbReference type="ARBA" id="ARBA00023239"/>
    </source>
</evidence>
<evidence type="ECO:0000256" key="2">
    <source>
        <dbReference type="ARBA" id="ARBA00022723"/>
    </source>
</evidence>
<gene>
    <name evidence="9" type="ORF">VaNZ11_006100</name>
</gene>
<dbReference type="Gene3D" id="3.60.120.10">
    <property type="entry name" value="Anthranilate synthase"/>
    <property type="match status" value="1"/>
</dbReference>
<feature type="region of interest" description="Disordered" evidence="7">
    <location>
        <begin position="808"/>
        <end position="834"/>
    </location>
</feature>
<dbReference type="NCBIfam" id="TIGR00173">
    <property type="entry name" value="menD"/>
    <property type="match status" value="1"/>
</dbReference>
<comment type="caution">
    <text evidence="9">The sequence shown here is derived from an EMBL/GenBank/DDBJ whole genome shotgun (WGS) entry which is preliminary data.</text>
</comment>
<feature type="compositionally biased region" description="Polar residues" evidence="7">
    <location>
        <begin position="1200"/>
        <end position="1214"/>
    </location>
</feature>
<feature type="domain" description="Mandelate racemase/muconate lactonizing enzyme C-terminal" evidence="8">
    <location>
        <begin position="1838"/>
        <end position="1937"/>
    </location>
</feature>
<dbReference type="InterPro" id="IPR029058">
    <property type="entry name" value="AB_hydrolase_fold"/>
</dbReference>
<keyword evidence="3" id="KW-0460">Magnesium</keyword>
<feature type="region of interest" description="Disordered" evidence="7">
    <location>
        <begin position="1200"/>
        <end position="1222"/>
    </location>
</feature>
<dbReference type="Gene3D" id="3.40.50.1220">
    <property type="entry name" value="TPP-binding domain"/>
    <property type="match status" value="1"/>
</dbReference>
<dbReference type="SUPFAM" id="SSF56322">
    <property type="entry name" value="ADC synthase"/>
    <property type="match status" value="2"/>
</dbReference>
<keyword evidence="5" id="KW-0464">Manganese</keyword>
<sequence length="2788" mass="286769">MTLGSSTHVLGFPTNTSHSTTPSYLITKRPAPTRASLCRPGLHAGRRPLRRVSAILPYTVTADPSNGSGNPSMAGTATGPHPEAESPDPNPVSGKFSSHPFAAPGSSDACTSNAAGLSASGSIFHSTGNGGNNNGDSAATILLRPTDQFPDPRPPSAVPEMLLLPVAVCKTITLGPQATLADGILALLRRLPTAVAAHAALPSGVLRLEVTVPRTATTALRWLSGQQQQWLQRLSDPSPAADGPFLYFSGRRSSAPDTPGAVAAEAATRGWSSLAGAGAAWRWWGPGGGGFDSQVVSALQRFLSPDQPRIRILGGVRFDTRRTPGPEWAPFGSHCFVLPLLELTEAADCCLLAVTLAWDPEAVKEAGAAAATSAAGVTGTADGGFCGSADLATAAARAEAALRLMQPPAPASAYGLRVSRSEPQHSPSKEEWHAHMAALLGGLREGQDTGAPAAAALASLLDTGLARQEYLMHGQQGLDDLLAALTLSASTATANAARQSDDGDSGDGLDALRDLIDGKVTVSELMAATTTAEAAVGSTVTPPGGGSVQSADGEAAEELSKVVMARRTTMRIEGSLDPLHVLQSLKERDPRAYQVYFAPGAGFGRAAAAAPGGDPATNVGPSPGPAFLACTPERLYARTGRFVASEAVAGTRPRGRGGDVEQDFWLSLDLLRSAKDHAEFCSVRDWIASQLAGPCEDVHVEIRKSVLKQGSVQHLFGRVAAALRRGRNDAHLLAALHPTPAVCGRPREAALGYLGELESFDRGWYAGPFGWISGAGAEFVVAIRSGLVCPVLPSSPTSETNTLTAVISNGTSGRTMPDKSSRVSGSEAASLPVPQRLVPRSQKYPQHQRAPSPTASLVHMFAGVGVVRGSDPVAEWQELDLKIRPLSSALLAAPLPSAAPNINVAWAGLLVEELCRLGVNMFCVAPGSRSSPLTHAIASHPRARLNVCIDERSLGFWALGYGRASGRPAAVVTSSGTAVANLLPAVVEASLSGVPLLLLTADRPAELRDTAANQTIDQTKIFGGFVRWFFDVPPPGADIPGRTVLTTASTAYRAAVASCPPGPVHLNLQFREPLAPVIAPWSPAPFLAGLSQWEASQLPYTSHINGAVLPRAAPGGSGSESGISAGFGAGPGVLGIGSGSGGADGAALRALLRGARRGLVVVGELIDPRDIVAARQIGSVLGWPVVAEVLSGLRVGAVTQPTSQPSLSTAGGNDSNDDSRTSYTNAVPLVHHMDHILLGDRAWWGQLRPDVILQLGPHLTSKRVGQFMDWAAMGVDGGTPGVPWVYVAAHTLRHDPSHLVTHRAVMTMPEFRDAVVDPAMAAAGARGPRQFGSHCNGFGAATDPWVHVSSYGRLLLQLDEAVTHEVDAALASLESISEPFIARALARSLPGGHGLFIGNSMPIRDMDMYASPPLPSPSSVLSASSPAVQQQQMAVTASAVVGVPVAANRGASGIDGVLSTAAGFAEGLSRPATLLVGDLSFLHDINGLNLLRAGELRPPLTVVLINNAGGGIFSFLPIASSIPEDEFTPLWATPQNVDLEAMCRAQGIPHQKVTTPEALSPALQAAWGLNRHSVVEVITDRSTNVELHRRIQVAALRAAQHCHRLTSKLGAAVSSASSLSFAPFPDPAGQMAEAGSGCRPPVTNGMHWRRYSLPLVRPLTTAQMSTSSSSNDNSSGPGLSTAVGVREGLLLQLRLSWTDGSLAGEGVGDVTPLPGLHSETLEEAEVQVAALSEILNGVAVPPSLALLGGRLDAWMRVKVGLDPAWLLASVRFGLECALLSALAAALKMPLADLIASPPPPPSSSSMSASSSLQSALRDAVLLNGLLSPPVSGDGALDAAAAATEALRLVAEGYTAIKVKVARRPDPAVDAAVLAAIRTAVGPHVVLRADANRGWTELQKAVAFGRAVAAAAVGLQYVEEPTSDPRDMAAFYMQTGVPVAADESVEEGLLMAPPASVNVNVNNETISGGLGSLFSGGGTAAGGAGASKGSYSAAGLPLDRAAGLAAVVIKPSVLGGLEAAMDTARWAQRRGVQVVISSAFESSVGLAALVQLAAAVDSAGGDAGVGVGSSGGPAAAHHGLGTLQWFAADVTPEPLQWAPRLQPSGGEFLPLQAMCGRVEQADRLLQACAAGRGVQREVLLAVAAEAKVLGRNAVSFREKESLRTDDGGHLKTASSSSALQGVECTQPGQSWTWVPGGAAAGSNAAADRTSMPSYGVSYDPEDDGVMNGVSNSNDPWVGPYAHGGVLELPFCVQVELPSSSSTTPRPGELVQVRGLEVQPPLHHSSTPSEFRTMSTLTCGGVNNGRQRHGQQEQQQQQCRPFMFLHGFLGNSSDWRPLMRALAAAGHRCVAIDLPGHGATLPSLPAAQKRSSDGSGIIAPSDPTDCSHVGELSVHSIPGAASCVAAAARRLGLEGAVVVGYSLGARVALQAAVDAAAAVAAASASGGGGEIHSNGAAGCCARALWSGVVLVSGTPGIKDPAQAAARAANDDLLANSLVHGGVEDFVRRWYEQPLWTSLRRHPAFSRMIARRLASPAAAFSAGTGGVAAPPGHNGEDIPAEAVSAAAISGSLQDAAEDAATMFGGVAATNSIGVDGASNAVSGSGSGRGQGEASASGSGSVSGGEVAIQLAAALSGMSTGRMAPLWDRLDPWVGPPVVLVVGSLDAKFVDINTHTLARLVRQRTAAAAAASMVSAMTTTNAGGDPDEVTTPPTAPSSPPAIPRQLWGLQPCQEQQQPISAGRAGHMMPVSEQLRQLGHALVRLEGVGHAVHVEAPERLLDLLRETIRTLDE</sequence>
<dbReference type="Pfam" id="PF00425">
    <property type="entry name" value="Chorismate_bind"/>
    <property type="match status" value="1"/>
</dbReference>
<feature type="region of interest" description="Disordered" evidence="7">
    <location>
        <begin position="2192"/>
        <end position="2218"/>
    </location>
</feature>
<dbReference type="CDD" id="cd07037">
    <property type="entry name" value="TPP_PYR_MenD"/>
    <property type="match status" value="1"/>
</dbReference>
<dbReference type="Pfam" id="PF13378">
    <property type="entry name" value="MR_MLE_C"/>
    <property type="match status" value="1"/>
</dbReference>
<keyword evidence="4" id="KW-0786">Thiamine pyrophosphate</keyword>
<feature type="compositionally biased region" description="Low complexity" evidence="7">
    <location>
        <begin position="2195"/>
        <end position="2205"/>
    </location>
</feature>
<dbReference type="Pfam" id="PF02776">
    <property type="entry name" value="TPP_enzyme_N"/>
    <property type="match status" value="1"/>
</dbReference>
<dbReference type="Gene3D" id="3.20.20.120">
    <property type="entry name" value="Enolase-like C-terminal domain"/>
    <property type="match status" value="1"/>
</dbReference>
<dbReference type="SUPFAM" id="SSF53474">
    <property type="entry name" value="alpha/beta-Hydrolases"/>
    <property type="match status" value="1"/>
</dbReference>
<dbReference type="Gene3D" id="3.30.390.10">
    <property type="entry name" value="Enolase-like, N-terminal domain"/>
    <property type="match status" value="1"/>
</dbReference>
<dbReference type="HAMAP" id="MF_01659">
    <property type="entry name" value="MenD"/>
    <property type="match status" value="1"/>
</dbReference>